<evidence type="ECO:0000313" key="1">
    <source>
        <dbReference type="EMBL" id="MEF2156477.1"/>
    </source>
</evidence>
<comment type="caution">
    <text evidence="1">The sequence shown here is derived from an EMBL/GenBank/DDBJ whole genome shotgun (WGS) entry which is preliminary data.</text>
</comment>
<evidence type="ECO:0000313" key="2">
    <source>
        <dbReference type="Proteomes" id="UP001356170"/>
    </source>
</evidence>
<gene>
    <name evidence="1" type="ORF">V3390_09620</name>
</gene>
<dbReference type="Proteomes" id="UP001356170">
    <property type="component" value="Unassembled WGS sequence"/>
</dbReference>
<reference evidence="1 2" key="1">
    <citation type="submission" date="2024-01" db="EMBL/GenBank/DDBJ databases">
        <title>Novel species of the genus Luteimonas isolated from rivers.</title>
        <authorList>
            <person name="Lu H."/>
        </authorList>
    </citation>
    <scope>NUCLEOTIDE SEQUENCE [LARGE SCALE GENOMIC DNA]</scope>
    <source>
        <strain evidence="1 2">FXH3W</strain>
    </source>
</reference>
<dbReference type="Pfam" id="PF11743">
    <property type="entry name" value="DUF3301"/>
    <property type="match status" value="1"/>
</dbReference>
<proteinExistence type="predicted"/>
<accession>A0ABU7V122</accession>
<name>A0ABU7V122_9GAMM</name>
<dbReference type="EMBL" id="JAZHBO010000002">
    <property type="protein sequence ID" value="MEF2156477.1"/>
    <property type="molecule type" value="Genomic_DNA"/>
</dbReference>
<dbReference type="InterPro" id="IPR021732">
    <property type="entry name" value="DUF3301"/>
</dbReference>
<keyword evidence="2" id="KW-1185">Reference proteome</keyword>
<dbReference type="RefSeq" id="WP_331689906.1">
    <property type="nucleotide sequence ID" value="NZ_JAZHBN010000006.1"/>
</dbReference>
<protein>
    <submittedName>
        <fullName evidence="1">DUF3301 domain-containing protein</fullName>
    </submittedName>
</protein>
<sequence>MLQIILLMIAGAGLVSFWNGNRAAAEYAYTLGRRACSAAGVQFLDDSVHANGYALRRDDRGRLGFDRKFRFEFSSNGADRHAGALIVRDGKLVFFQGPERVAPVVVPLRRDSI</sequence>
<organism evidence="1 2">
    <name type="scientific">Aquilutibacter rugosus</name>
    <dbReference type="NCBI Taxonomy" id="3115820"/>
    <lineage>
        <taxon>Bacteria</taxon>
        <taxon>Pseudomonadati</taxon>
        <taxon>Pseudomonadota</taxon>
        <taxon>Gammaproteobacteria</taxon>
        <taxon>Lysobacterales</taxon>
        <taxon>Lysobacteraceae</taxon>
        <taxon>Aquilutibacter</taxon>
    </lineage>
</organism>